<organism evidence="2 3">
    <name type="scientific">Basidiobolus ranarum</name>
    <dbReference type="NCBI Taxonomy" id="34480"/>
    <lineage>
        <taxon>Eukaryota</taxon>
        <taxon>Fungi</taxon>
        <taxon>Fungi incertae sedis</taxon>
        <taxon>Zoopagomycota</taxon>
        <taxon>Entomophthoromycotina</taxon>
        <taxon>Basidiobolomycetes</taxon>
        <taxon>Basidiobolales</taxon>
        <taxon>Basidiobolaceae</taxon>
        <taxon>Basidiobolus</taxon>
    </lineage>
</organism>
<keyword evidence="3" id="KW-1185">Reference proteome</keyword>
<evidence type="ECO:0000313" key="3">
    <source>
        <dbReference type="Proteomes" id="UP001479436"/>
    </source>
</evidence>
<name>A0ABR2X501_9FUNG</name>
<feature type="compositionally biased region" description="Polar residues" evidence="1">
    <location>
        <begin position="220"/>
        <end position="258"/>
    </location>
</feature>
<feature type="compositionally biased region" description="Basic and acidic residues" evidence="1">
    <location>
        <begin position="199"/>
        <end position="208"/>
    </location>
</feature>
<evidence type="ECO:0000313" key="2">
    <source>
        <dbReference type="EMBL" id="KAK9768868.1"/>
    </source>
</evidence>
<feature type="region of interest" description="Disordered" evidence="1">
    <location>
        <begin position="173"/>
        <end position="276"/>
    </location>
</feature>
<evidence type="ECO:0000256" key="1">
    <source>
        <dbReference type="SAM" id="MobiDB-lite"/>
    </source>
</evidence>
<feature type="region of interest" description="Disordered" evidence="1">
    <location>
        <begin position="25"/>
        <end position="55"/>
    </location>
</feature>
<reference evidence="2 3" key="1">
    <citation type="submission" date="2023-04" db="EMBL/GenBank/DDBJ databases">
        <title>Genome of Basidiobolus ranarum AG-B5.</title>
        <authorList>
            <person name="Stajich J.E."/>
            <person name="Carter-House D."/>
            <person name="Gryganskyi A."/>
        </authorList>
    </citation>
    <scope>NUCLEOTIDE SEQUENCE [LARGE SCALE GENOMIC DNA]</scope>
    <source>
        <strain evidence="2 3">AG-B5</strain>
    </source>
</reference>
<dbReference type="EMBL" id="JASJQH010000002">
    <property type="protein sequence ID" value="KAK9768868.1"/>
    <property type="molecule type" value="Genomic_DNA"/>
</dbReference>
<dbReference type="Proteomes" id="UP001479436">
    <property type="component" value="Unassembled WGS sequence"/>
</dbReference>
<gene>
    <name evidence="2" type="ORF">K7432_000099</name>
</gene>
<sequence length="290" mass="33399">MTHSKERKFSNQGLEGQLDWIQAQLQANATPRAKSKHQAPSLKVEKENHLKTQNAYKPRDNLHHPLLEVNLEDTRYSKLQSNDQTELNEVNYSQYNDTQVLLAKVDAALKGSEYQYVTTVPQEEEVNALLRKVDEVLSEPFTMIGGLPVAPSKPQPQADVFSVRNQQLRANPSKTTKRYNPSHLPHNLQEMSINSDEDYNFKELDRRNKPITRHEKHILPTSQLFRPTYQQPPNSNDVGGSNGRNNAHQYKSPQCSSQDQKHPTLGVDPPVFTQADQQRLRRLREMRNHR</sequence>
<accession>A0ABR2X501</accession>
<protein>
    <submittedName>
        <fullName evidence="2">Uncharacterized protein</fullName>
    </submittedName>
</protein>
<comment type="caution">
    <text evidence="2">The sequence shown here is derived from an EMBL/GenBank/DDBJ whole genome shotgun (WGS) entry which is preliminary data.</text>
</comment>
<proteinExistence type="predicted"/>